<keyword evidence="3" id="KW-1185">Reference proteome</keyword>
<comment type="caution">
    <text evidence="2">The sequence shown here is derived from an EMBL/GenBank/DDBJ whole genome shotgun (WGS) entry which is preliminary data.</text>
</comment>
<dbReference type="InterPro" id="IPR027417">
    <property type="entry name" value="P-loop_NTPase"/>
</dbReference>
<gene>
    <name evidence="2" type="primary">Ddx39b_0</name>
    <name evidence="2" type="ORF">FOF47_R14897</name>
</gene>
<evidence type="ECO:0000313" key="2">
    <source>
        <dbReference type="EMBL" id="KAF0886710.1"/>
    </source>
</evidence>
<feature type="region of interest" description="Disordered" evidence="1">
    <location>
        <begin position="105"/>
        <end position="128"/>
    </location>
</feature>
<name>A0A6G1BFK4_CROCR</name>
<proteinExistence type="predicted"/>
<keyword evidence="2" id="KW-0378">Hydrolase</keyword>
<keyword evidence="2" id="KW-0347">Helicase</keyword>
<reference evidence="2 3" key="1">
    <citation type="submission" date="2019-11" db="EMBL/GenBank/DDBJ databases">
        <authorList>
            <person name="Yang C."/>
            <person name="Li F."/>
        </authorList>
    </citation>
    <scope>NUCLEOTIDE SEQUENCE [LARGE SCALE GENOMIC DNA]</scope>
    <source>
        <strain evidence="2">KB4526</strain>
        <tissue evidence="2">Muscle</tissue>
    </source>
</reference>
<sequence>QAEISVKSVQHCTALAQDLVEQNLPAIAIHHGMPQGESVPSHPPDFLCLHTLHPHLSFWVSSYFGVFPVPPSVYFQEARAGQFGHKGLAITFVSDENTAKILSDVQGHTEVSGSELPDEMDISSSSEY</sequence>
<protein>
    <submittedName>
        <fullName evidence="2">DX39B helicase</fullName>
    </submittedName>
</protein>
<accession>A0A6G1BFK4</accession>
<keyword evidence="2" id="KW-0067">ATP-binding</keyword>
<dbReference type="EMBL" id="VOAJ01000641">
    <property type="protein sequence ID" value="KAF0886710.1"/>
    <property type="molecule type" value="Genomic_DNA"/>
</dbReference>
<feature type="non-terminal residue" evidence="2">
    <location>
        <position position="128"/>
    </location>
</feature>
<evidence type="ECO:0000313" key="3">
    <source>
        <dbReference type="Proteomes" id="UP000475037"/>
    </source>
</evidence>
<keyword evidence="2" id="KW-0547">Nucleotide-binding</keyword>
<evidence type="ECO:0000256" key="1">
    <source>
        <dbReference type="SAM" id="MobiDB-lite"/>
    </source>
</evidence>
<dbReference type="Proteomes" id="UP000475037">
    <property type="component" value="Unassembled WGS sequence"/>
</dbReference>
<dbReference type="GO" id="GO:0004386">
    <property type="term" value="F:helicase activity"/>
    <property type="evidence" value="ECO:0007669"/>
    <property type="project" value="UniProtKB-KW"/>
</dbReference>
<feature type="non-terminal residue" evidence="2">
    <location>
        <position position="1"/>
    </location>
</feature>
<dbReference type="AlphaFoldDB" id="A0A6G1BFK4"/>
<dbReference type="SUPFAM" id="SSF52540">
    <property type="entry name" value="P-loop containing nucleoside triphosphate hydrolases"/>
    <property type="match status" value="1"/>
</dbReference>
<organism evidence="2 3">
    <name type="scientific">Crocuta crocuta</name>
    <name type="common">Spotted hyena</name>
    <dbReference type="NCBI Taxonomy" id="9678"/>
    <lineage>
        <taxon>Eukaryota</taxon>
        <taxon>Metazoa</taxon>
        <taxon>Chordata</taxon>
        <taxon>Craniata</taxon>
        <taxon>Vertebrata</taxon>
        <taxon>Euteleostomi</taxon>
        <taxon>Mammalia</taxon>
        <taxon>Eutheria</taxon>
        <taxon>Laurasiatheria</taxon>
        <taxon>Carnivora</taxon>
        <taxon>Feliformia</taxon>
        <taxon>Hyaenidae</taxon>
        <taxon>Crocuta</taxon>
    </lineage>
</organism>